<dbReference type="EMBL" id="JAARPY010000006">
    <property type="protein sequence ID" value="MBC1398613.1"/>
    <property type="molecule type" value="Genomic_DNA"/>
</dbReference>
<evidence type="ECO:0000313" key="3">
    <source>
        <dbReference type="Proteomes" id="UP000571128"/>
    </source>
</evidence>
<accession>A0A841YEE6</accession>
<dbReference type="Proteomes" id="UP000571128">
    <property type="component" value="Unassembled WGS sequence"/>
</dbReference>
<dbReference type="AlphaFoldDB" id="A0A841YEE6"/>
<organism evidence="2 3">
    <name type="scientific">Listeria fleischmannii</name>
    <dbReference type="NCBI Taxonomy" id="1069827"/>
    <lineage>
        <taxon>Bacteria</taxon>
        <taxon>Bacillati</taxon>
        <taxon>Bacillota</taxon>
        <taxon>Bacilli</taxon>
        <taxon>Bacillales</taxon>
        <taxon>Listeriaceae</taxon>
        <taxon>Listeria</taxon>
    </lineage>
</organism>
<comment type="caution">
    <text evidence="2">The sequence shown here is derived from an EMBL/GenBank/DDBJ whole genome shotgun (WGS) entry which is preliminary data.</text>
</comment>
<evidence type="ECO:0000313" key="2">
    <source>
        <dbReference type="EMBL" id="MBC1398613.1"/>
    </source>
</evidence>
<feature type="domain" description="Siphovirus-type tail component RIFT-related" evidence="1">
    <location>
        <begin position="18"/>
        <end position="130"/>
    </location>
</feature>
<dbReference type="Gene3D" id="2.40.30.200">
    <property type="match status" value="1"/>
</dbReference>
<dbReference type="RefSeq" id="WP_007547366.1">
    <property type="nucleotide sequence ID" value="NZ_JAARPY010000006.1"/>
</dbReference>
<dbReference type="Pfam" id="PF05709">
    <property type="entry name" value="Sipho_tail"/>
    <property type="match status" value="1"/>
</dbReference>
<name>A0A841YEE6_9LIST</name>
<protein>
    <submittedName>
        <fullName evidence="2">Phage tail family protein</fullName>
    </submittedName>
</protein>
<reference evidence="2 3" key="1">
    <citation type="submission" date="2020-03" db="EMBL/GenBank/DDBJ databases">
        <title>Soil Listeria distribution.</title>
        <authorList>
            <person name="Liao J."/>
            <person name="Wiedmann M."/>
        </authorList>
    </citation>
    <scope>NUCLEOTIDE SEQUENCE [LARGE SCALE GENOMIC DNA]</scope>
    <source>
        <strain evidence="2 3">FSL L7-1645</strain>
    </source>
</reference>
<dbReference type="InterPro" id="IPR008841">
    <property type="entry name" value="Siphovirus-type_tail_N"/>
</dbReference>
<proteinExistence type="predicted"/>
<evidence type="ECO:0000259" key="1">
    <source>
        <dbReference type="Pfam" id="PF05709"/>
    </source>
</evidence>
<gene>
    <name evidence="2" type="ORF">HB844_06990</name>
</gene>
<sequence>MPVNPYWVSVIQQDNEIYLTDKFPIKLLEIKTPLGNVKNSSASFEGSDGEIVYPPTYDPFELQMEFRFKSVDNYDFHLLVGELKSLLCQETPYFVRHEKLPARKYAVNTCDIELTRKASNLADLTLTFNCFKGFSESLYTSTVPFEYSEEAWGIGLNLPEGDNLQYVFSDEAIFNIYNPSDMRINPRFHPLSIALTCDSVTGQNVRIYNRTNGTLFELKKTIKKADVLLLDGVYPYLNDARCGIDTNHGLITLERGWNRVQIINATNTTIAFDFPFYYR</sequence>